<sequence>MRKLLLLLLLCVTAAVSAQSVPMDGLAHVAIRVKDVPASRAFYEKIGFLEAFTLDNKGVLDRSFIKINDDQFIELYPQTEKQPQIGFLHLCFYGSDLESLHKQYEREDLKPHDLKKAGAGNLLFTMEGPEKQNIEYTQYMPGSLHSNDHGKHLGNPVGPKLISVSLAMKDVPPARAYYSEKLHFPITKSGSFAIPGTSGETVVIEDDQIGARMRVAFQVKSLKEAAADLTKRGVPFTRAKNALSTTDPDGNIVEFREHGS</sequence>
<keyword evidence="1" id="KW-0732">Signal</keyword>
<accession>A0A5B9EFN8</accession>
<dbReference type="Pfam" id="PF00903">
    <property type="entry name" value="Glyoxalase"/>
    <property type="match status" value="1"/>
</dbReference>
<dbReference type="InterPro" id="IPR037523">
    <property type="entry name" value="VOC_core"/>
</dbReference>
<dbReference type="RefSeq" id="WP_147648455.1">
    <property type="nucleotide sequence ID" value="NZ_CP042806.1"/>
</dbReference>
<dbReference type="Proteomes" id="UP000321820">
    <property type="component" value="Chromosome"/>
</dbReference>
<evidence type="ECO:0000256" key="1">
    <source>
        <dbReference type="SAM" id="SignalP"/>
    </source>
</evidence>
<evidence type="ECO:0000313" key="4">
    <source>
        <dbReference type="Proteomes" id="UP000321820"/>
    </source>
</evidence>
<gene>
    <name evidence="3" type="ORF">FTW19_15415</name>
</gene>
<dbReference type="OrthoDB" id="115162at2"/>
<dbReference type="CDD" id="cd06587">
    <property type="entry name" value="VOC"/>
    <property type="match status" value="1"/>
</dbReference>
<evidence type="ECO:0000259" key="2">
    <source>
        <dbReference type="PROSITE" id="PS51819"/>
    </source>
</evidence>
<proteinExistence type="predicted"/>
<protein>
    <submittedName>
        <fullName evidence="3">VOC family protein</fullName>
    </submittedName>
</protein>
<keyword evidence="4" id="KW-1185">Reference proteome</keyword>
<reference evidence="3 4" key="1">
    <citation type="submission" date="2019-08" db="EMBL/GenBank/DDBJ databases">
        <title>Complete genome sequence of Terriglobus albidus strain ORNL.</title>
        <authorList>
            <person name="Podar M."/>
        </authorList>
    </citation>
    <scope>NUCLEOTIDE SEQUENCE [LARGE SCALE GENOMIC DNA]</scope>
    <source>
        <strain evidence="3 4">ORNL</strain>
    </source>
</reference>
<name>A0A5B9EFN8_9BACT</name>
<feature type="domain" description="VOC" evidence="2">
    <location>
        <begin position="25"/>
        <end position="139"/>
    </location>
</feature>
<dbReference type="InterPro" id="IPR004360">
    <property type="entry name" value="Glyas_Fos-R_dOase_dom"/>
</dbReference>
<dbReference type="EMBL" id="CP042806">
    <property type="protein sequence ID" value="QEE29261.1"/>
    <property type="molecule type" value="Genomic_DNA"/>
</dbReference>
<dbReference type="AlphaFoldDB" id="A0A5B9EFN8"/>
<dbReference type="KEGG" id="talb:FTW19_15415"/>
<dbReference type="SUPFAM" id="SSF54593">
    <property type="entry name" value="Glyoxalase/Bleomycin resistance protein/Dihydroxybiphenyl dioxygenase"/>
    <property type="match status" value="2"/>
</dbReference>
<evidence type="ECO:0000313" key="3">
    <source>
        <dbReference type="EMBL" id="QEE29261.1"/>
    </source>
</evidence>
<organism evidence="3 4">
    <name type="scientific">Terriglobus albidus</name>
    <dbReference type="NCBI Taxonomy" id="1592106"/>
    <lineage>
        <taxon>Bacteria</taxon>
        <taxon>Pseudomonadati</taxon>
        <taxon>Acidobacteriota</taxon>
        <taxon>Terriglobia</taxon>
        <taxon>Terriglobales</taxon>
        <taxon>Acidobacteriaceae</taxon>
        <taxon>Terriglobus</taxon>
    </lineage>
</organism>
<feature type="chain" id="PRO_5022678559" evidence="1">
    <location>
        <begin position="19"/>
        <end position="260"/>
    </location>
</feature>
<dbReference type="InterPro" id="IPR029068">
    <property type="entry name" value="Glyas_Bleomycin-R_OHBP_Dase"/>
</dbReference>
<dbReference type="Gene3D" id="3.10.180.10">
    <property type="entry name" value="2,3-Dihydroxybiphenyl 1,2-Dioxygenase, domain 1"/>
    <property type="match status" value="2"/>
</dbReference>
<dbReference type="PROSITE" id="PS51819">
    <property type="entry name" value="VOC"/>
    <property type="match status" value="1"/>
</dbReference>
<feature type="signal peptide" evidence="1">
    <location>
        <begin position="1"/>
        <end position="18"/>
    </location>
</feature>